<evidence type="ECO:0000256" key="1">
    <source>
        <dbReference type="SAM" id="MobiDB-lite"/>
    </source>
</evidence>
<protein>
    <submittedName>
        <fullName evidence="3">Uncharacterized protein</fullName>
    </submittedName>
</protein>
<dbReference type="EMBL" id="LR797380">
    <property type="protein sequence ID" value="CAB4211719.1"/>
    <property type="molecule type" value="Genomic_DNA"/>
</dbReference>
<accession>A0A6J5SCW7</accession>
<name>A0A6J5SCW7_9CAUD</name>
<evidence type="ECO:0000313" key="3">
    <source>
        <dbReference type="EMBL" id="CAB4211719.1"/>
    </source>
</evidence>
<gene>
    <name evidence="3" type="ORF">UFOVP1414_7</name>
    <name evidence="2" type="ORF">UFOVP442_70</name>
</gene>
<evidence type="ECO:0000313" key="2">
    <source>
        <dbReference type="EMBL" id="CAB4142988.1"/>
    </source>
</evidence>
<feature type="region of interest" description="Disordered" evidence="1">
    <location>
        <begin position="1"/>
        <end position="24"/>
    </location>
</feature>
<dbReference type="EMBL" id="LR796419">
    <property type="protein sequence ID" value="CAB4142988.1"/>
    <property type="molecule type" value="Genomic_DNA"/>
</dbReference>
<feature type="compositionally biased region" description="Basic and acidic residues" evidence="1">
    <location>
        <begin position="11"/>
        <end position="24"/>
    </location>
</feature>
<reference evidence="3" key="1">
    <citation type="submission" date="2020-05" db="EMBL/GenBank/DDBJ databases">
        <authorList>
            <person name="Chiriac C."/>
            <person name="Salcher M."/>
            <person name="Ghai R."/>
            <person name="Kavagutti S V."/>
        </authorList>
    </citation>
    <scope>NUCLEOTIDE SEQUENCE</scope>
</reference>
<proteinExistence type="predicted"/>
<sequence length="106" mass="11157">MTKGKGGRPVGSKDSKPRNADRPFADALRVAIHRAIETGEHKGKVRLNVIAEKLAVAAINGDAWAIKEIADRIDGRPAQQINHSGASGDELPTGIAVVFVPGKSDP</sequence>
<organism evidence="3">
    <name type="scientific">uncultured Caudovirales phage</name>
    <dbReference type="NCBI Taxonomy" id="2100421"/>
    <lineage>
        <taxon>Viruses</taxon>
        <taxon>Duplodnaviria</taxon>
        <taxon>Heunggongvirae</taxon>
        <taxon>Uroviricota</taxon>
        <taxon>Caudoviricetes</taxon>
        <taxon>Peduoviridae</taxon>
        <taxon>Maltschvirus</taxon>
        <taxon>Maltschvirus maltsch</taxon>
    </lineage>
</organism>